<dbReference type="Pfam" id="PF05033">
    <property type="entry name" value="Pre-SET"/>
    <property type="match status" value="1"/>
</dbReference>
<dbReference type="PROSITE" id="PS50868">
    <property type="entry name" value="POST_SET"/>
    <property type="match status" value="1"/>
</dbReference>
<dbReference type="Pfam" id="PF00856">
    <property type="entry name" value="SET"/>
    <property type="match status" value="1"/>
</dbReference>
<keyword evidence="4" id="KW-0808">Transferase</keyword>
<dbReference type="GO" id="GO:0032259">
    <property type="term" value="P:methylation"/>
    <property type="evidence" value="ECO:0007669"/>
    <property type="project" value="UniProtKB-KW"/>
</dbReference>
<comment type="subcellular location">
    <subcellularLocation>
        <location evidence="1">Chromosome</location>
    </subcellularLocation>
</comment>
<dbReference type="GO" id="GO:0008757">
    <property type="term" value="F:S-adenosylmethionine-dependent methyltransferase activity"/>
    <property type="evidence" value="ECO:0007669"/>
    <property type="project" value="UniProtKB-ARBA"/>
</dbReference>
<evidence type="ECO:0000256" key="3">
    <source>
        <dbReference type="ARBA" id="ARBA00022603"/>
    </source>
</evidence>
<dbReference type="AlphaFoldDB" id="A0A6P7FYP5"/>
<evidence type="ECO:0000259" key="9">
    <source>
        <dbReference type="PROSITE" id="PS50867"/>
    </source>
</evidence>
<dbReference type="InterPro" id="IPR007728">
    <property type="entry name" value="Pre-SET_dom"/>
</dbReference>
<dbReference type="SUPFAM" id="SSF82199">
    <property type="entry name" value="SET domain"/>
    <property type="match status" value="1"/>
</dbReference>
<accession>A0A6P7FYP5</accession>
<evidence type="ECO:0000256" key="5">
    <source>
        <dbReference type="ARBA" id="ARBA00022691"/>
    </source>
</evidence>
<evidence type="ECO:0000256" key="7">
    <source>
        <dbReference type="ARBA" id="ARBA00022833"/>
    </source>
</evidence>
<dbReference type="GO" id="GO:0008270">
    <property type="term" value="F:zinc ion binding"/>
    <property type="evidence" value="ECO:0007669"/>
    <property type="project" value="InterPro"/>
</dbReference>
<dbReference type="Gene3D" id="2.170.270.10">
    <property type="entry name" value="SET domain"/>
    <property type="match status" value="1"/>
</dbReference>
<dbReference type="RefSeq" id="XP_028137938.1">
    <property type="nucleotide sequence ID" value="XM_028282137.1"/>
</dbReference>
<dbReference type="FunCoup" id="A0A6P7FYP5">
    <property type="interactions" value="204"/>
</dbReference>
<dbReference type="InterPro" id="IPR046341">
    <property type="entry name" value="SET_dom_sf"/>
</dbReference>
<organism evidence="11">
    <name type="scientific">Diabrotica virgifera virgifera</name>
    <name type="common">western corn rootworm</name>
    <dbReference type="NCBI Taxonomy" id="50390"/>
    <lineage>
        <taxon>Eukaryota</taxon>
        <taxon>Metazoa</taxon>
        <taxon>Ecdysozoa</taxon>
        <taxon>Arthropoda</taxon>
        <taxon>Hexapoda</taxon>
        <taxon>Insecta</taxon>
        <taxon>Pterygota</taxon>
        <taxon>Neoptera</taxon>
        <taxon>Endopterygota</taxon>
        <taxon>Coleoptera</taxon>
        <taxon>Polyphaga</taxon>
        <taxon>Cucujiformia</taxon>
        <taxon>Chrysomeloidea</taxon>
        <taxon>Chrysomelidae</taxon>
        <taxon>Galerucinae</taxon>
        <taxon>Diabroticina</taxon>
        <taxon>Diabroticites</taxon>
        <taxon>Diabrotica</taxon>
    </lineage>
</organism>
<dbReference type="PROSITE" id="PS50280">
    <property type="entry name" value="SET"/>
    <property type="match status" value="1"/>
</dbReference>
<feature type="domain" description="Pre-SET" evidence="9">
    <location>
        <begin position="34"/>
        <end position="101"/>
    </location>
</feature>
<evidence type="ECO:0000256" key="2">
    <source>
        <dbReference type="ARBA" id="ARBA00022454"/>
    </source>
</evidence>
<dbReference type="GO" id="GO:0005634">
    <property type="term" value="C:nucleus"/>
    <property type="evidence" value="ECO:0007669"/>
    <property type="project" value="InterPro"/>
</dbReference>
<dbReference type="InterPro" id="IPR050973">
    <property type="entry name" value="H3K9_Histone-Lys_N-MTase"/>
</dbReference>
<dbReference type="PROSITE" id="PS50867">
    <property type="entry name" value="PRE_SET"/>
    <property type="match status" value="1"/>
</dbReference>
<proteinExistence type="predicted"/>
<evidence type="ECO:0000256" key="6">
    <source>
        <dbReference type="ARBA" id="ARBA00022723"/>
    </source>
</evidence>
<dbReference type="PANTHER" id="PTHR46223">
    <property type="entry name" value="HISTONE-LYSINE N-METHYLTRANSFERASE SUV39H"/>
    <property type="match status" value="1"/>
</dbReference>
<keyword evidence="6" id="KW-0479">Metal-binding</keyword>
<dbReference type="InterPro" id="IPR003616">
    <property type="entry name" value="Post-SET_dom"/>
</dbReference>
<dbReference type="GO" id="GO:0042054">
    <property type="term" value="F:histone methyltransferase activity"/>
    <property type="evidence" value="ECO:0007669"/>
    <property type="project" value="InterPro"/>
</dbReference>
<dbReference type="InParanoid" id="A0A6P7FYP5"/>
<feature type="domain" description="SET" evidence="8">
    <location>
        <begin position="104"/>
        <end position="230"/>
    </location>
</feature>
<name>A0A6P7FYP5_DIAVI</name>
<evidence type="ECO:0000259" key="10">
    <source>
        <dbReference type="PROSITE" id="PS50868"/>
    </source>
</evidence>
<keyword evidence="2" id="KW-0158">Chromosome</keyword>
<evidence type="ECO:0000313" key="11">
    <source>
        <dbReference type="RefSeq" id="XP_028137938.1"/>
    </source>
</evidence>
<protein>
    <submittedName>
        <fullName evidence="11">Probable histone-lysine N-methyltransferase set-23</fullName>
    </submittedName>
</protein>
<sequence>MDFCDEYEHKIENVLYFPRSIPSREAEKLYPEVLSCDCRNECSIQNCGCFKNSGSVYKYENVLDIESYKLQEIKPELPLFECNMNCSCSKEICGNRLVQYGPRKGLMVKPCSNTHKGLGLFTTTSINAGNFVCEYAGEVLTETEAKTRFELYKELYKMNYILCVNEIFDRYKLKTFIDPTIYGNIGRYINHSCNPNCKLVIVKENNAMPIIAIFANKNLEPETEITYDYGEEQRDNSEHCSIKPCFCNESNCRKYLPLDLSLT</sequence>
<keyword evidence="5" id="KW-0949">S-adenosyl-L-methionine</keyword>
<feature type="domain" description="Post-SET" evidence="10">
    <location>
        <begin position="241"/>
        <end position="257"/>
    </location>
</feature>
<keyword evidence="3" id="KW-0489">Methyltransferase</keyword>
<dbReference type="GO" id="GO:0008170">
    <property type="term" value="F:N-methyltransferase activity"/>
    <property type="evidence" value="ECO:0007669"/>
    <property type="project" value="UniProtKB-ARBA"/>
</dbReference>
<evidence type="ECO:0000256" key="1">
    <source>
        <dbReference type="ARBA" id="ARBA00004286"/>
    </source>
</evidence>
<evidence type="ECO:0000259" key="8">
    <source>
        <dbReference type="PROSITE" id="PS50280"/>
    </source>
</evidence>
<dbReference type="GO" id="GO:0005694">
    <property type="term" value="C:chromosome"/>
    <property type="evidence" value="ECO:0007669"/>
    <property type="project" value="UniProtKB-SubCell"/>
</dbReference>
<evidence type="ECO:0000256" key="4">
    <source>
        <dbReference type="ARBA" id="ARBA00022679"/>
    </source>
</evidence>
<reference evidence="11" key="1">
    <citation type="submission" date="2025-08" db="UniProtKB">
        <authorList>
            <consortium name="RefSeq"/>
        </authorList>
    </citation>
    <scope>IDENTIFICATION</scope>
    <source>
        <tissue evidence="11">Whole insect</tissue>
    </source>
</reference>
<dbReference type="InterPro" id="IPR001214">
    <property type="entry name" value="SET_dom"/>
</dbReference>
<gene>
    <name evidence="11" type="primary">LOC114332350</name>
</gene>
<keyword evidence="7" id="KW-0862">Zinc</keyword>
<dbReference type="SMART" id="SM00317">
    <property type="entry name" value="SET"/>
    <property type="match status" value="1"/>
</dbReference>
<dbReference type="PANTHER" id="PTHR46223:SF3">
    <property type="entry name" value="HISTONE-LYSINE N-METHYLTRANSFERASE SET-23"/>
    <property type="match status" value="1"/>
</dbReference>